<organism evidence="12 13">
    <name type="scientific">Caerostris extrusa</name>
    <name type="common">Bark spider</name>
    <name type="synonym">Caerostris bankana</name>
    <dbReference type="NCBI Taxonomy" id="172846"/>
    <lineage>
        <taxon>Eukaryota</taxon>
        <taxon>Metazoa</taxon>
        <taxon>Ecdysozoa</taxon>
        <taxon>Arthropoda</taxon>
        <taxon>Chelicerata</taxon>
        <taxon>Arachnida</taxon>
        <taxon>Araneae</taxon>
        <taxon>Araneomorphae</taxon>
        <taxon>Entelegynae</taxon>
        <taxon>Araneoidea</taxon>
        <taxon>Araneidae</taxon>
        <taxon>Caerostris</taxon>
    </lineage>
</organism>
<dbReference type="SUPFAM" id="SSF48403">
    <property type="entry name" value="Ankyrin repeat"/>
    <property type="match status" value="1"/>
</dbReference>
<evidence type="ECO:0000313" key="12">
    <source>
        <dbReference type="EMBL" id="GIX90735.1"/>
    </source>
</evidence>
<evidence type="ECO:0000256" key="7">
    <source>
        <dbReference type="ARBA" id="ARBA00022699"/>
    </source>
</evidence>
<comment type="caution">
    <text evidence="12">The sequence shown here is derived from an EMBL/GenBank/DDBJ whole genome shotgun (WGS) entry which is preliminary data.</text>
</comment>
<feature type="compositionally biased region" description="Basic and acidic residues" evidence="11">
    <location>
        <begin position="361"/>
        <end position="370"/>
    </location>
</feature>
<feature type="compositionally biased region" description="Acidic residues" evidence="11">
    <location>
        <begin position="316"/>
        <end position="327"/>
    </location>
</feature>
<dbReference type="GO" id="GO:0006887">
    <property type="term" value="P:exocytosis"/>
    <property type="evidence" value="ECO:0007669"/>
    <property type="project" value="UniProtKB-KW"/>
</dbReference>
<keyword evidence="4" id="KW-0964">Secreted</keyword>
<evidence type="ECO:0000256" key="10">
    <source>
        <dbReference type="PROSITE-ProRule" id="PRU00023"/>
    </source>
</evidence>
<dbReference type="GO" id="GO:0090729">
    <property type="term" value="F:toxin activity"/>
    <property type="evidence" value="ECO:0007669"/>
    <property type="project" value="UniProtKB-KW"/>
</dbReference>
<dbReference type="EMBL" id="BPLR01021526">
    <property type="protein sequence ID" value="GIX90735.1"/>
    <property type="molecule type" value="Genomic_DNA"/>
</dbReference>
<feature type="compositionally biased region" description="Basic residues" evidence="11">
    <location>
        <begin position="182"/>
        <end position="192"/>
    </location>
</feature>
<evidence type="ECO:0000256" key="2">
    <source>
        <dbReference type="ARBA" id="ARBA00004613"/>
    </source>
</evidence>
<keyword evidence="5" id="KW-1052">Target cell membrane</keyword>
<dbReference type="InterPro" id="IPR036770">
    <property type="entry name" value="Ankyrin_rpt-contain_sf"/>
</dbReference>
<feature type="region of interest" description="Disordered" evidence="11">
    <location>
        <begin position="182"/>
        <end position="370"/>
    </location>
</feature>
<dbReference type="PANTHER" id="PTHR24172:SF4">
    <property type="entry name" value="ANK_REP_REGION DOMAIN-CONTAINING PROTEIN"/>
    <property type="match status" value="1"/>
</dbReference>
<evidence type="ECO:0000256" key="1">
    <source>
        <dbReference type="ARBA" id="ARBA00004175"/>
    </source>
</evidence>
<feature type="compositionally biased region" description="Polar residues" evidence="11">
    <location>
        <begin position="285"/>
        <end position="295"/>
    </location>
</feature>
<dbReference type="SMART" id="SM00248">
    <property type="entry name" value="ANK"/>
    <property type="match status" value="3"/>
</dbReference>
<dbReference type="AlphaFoldDB" id="A0AAV4P2E2"/>
<dbReference type="PROSITE" id="PS50297">
    <property type="entry name" value="ANK_REP_REGION"/>
    <property type="match status" value="1"/>
</dbReference>
<keyword evidence="8" id="KW-0638">Presynaptic neurotoxin</keyword>
<gene>
    <name evidence="12" type="primary">AVEN_65236_1</name>
    <name evidence="12" type="ORF">CEXT_88121</name>
</gene>
<keyword evidence="6" id="KW-0800">Toxin</keyword>
<dbReference type="GO" id="GO:0044218">
    <property type="term" value="C:other organism cell membrane"/>
    <property type="evidence" value="ECO:0007669"/>
    <property type="project" value="UniProtKB-KW"/>
</dbReference>
<reference evidence="12 13" key="1">
    <citation type="submission" date="2021-06" db="EMBL/GenBank/DDBJ databases">
        <title>Caerostris extrusa draft genome.</title>
        <authorList>
            <person name="Kono N."/>
            <person name="Arakawa K."/>
        </authorList>
    </citation>
    <scope>NUCLEOTIDE SEQUENCE [LARGE SCALE GENOMIC DNA]</scope>
</reference>
<keyword evidence="9" id="KW-0472">Membrane</keyword>
<feature type="compositionally biased region" description="Acidic residues" evidence="11">
    <location>
        <begin position="335"/>
        <end position="360"/>
    </location>
</feature>
<comment type="subcellular location">
    <subcellularLocation>
        <location evidence="2">Secreted</location>
    </subcellularLocation>
    <subcellularLocation>
        <location evidence="1">Target cell membrane</location>
    </subcellularLocation>
</comment>
<keyword evidence="13" id="KW-1185">Reference proteome</keyword>
<feature type="compositionally biased region" description="Basic and acidic residues" evidence="11">
    <location>
        <begin position="245"/>
        <end position="267"/>
    </location>
</feature>
<evidence type="ECO:0000256" key="4">
    <source>
        <dbReference type="ARBA" id="ARBA00022525"/>
    </source>
</evidence>
<sequence>MTTALQRGDVDLLQDLVLEGHGKHLLGKTSWHDDVKNFLKELPTYLNTIQSFHDAVRKNDLDKVRELVSGNEKLLKARDDMGSLPVHIAATKDSTQVLEYFIKNHPNILNSKDATGKTVLHIAGQKGNQELCKLLKQAGTDPKILDQLTPYSIVFYNNLHHSEEWNEILCIITPPRIETRRRKTSITKNARKASKDTPVINESSEAIVHAATDNEIDTSDRNNEEQLPNHEENDVTTNESEITNDEVKTAESRESLAEDETAEKLLPEDQDSGQTVEEDTDLTEVPTTANETDIPTQEENTEDETTKEHEDTADSDKEEGDPQEDIVDTEKITEEPVEASQDAEETVTAEDEKNDDAEDENDKKTKNNRN</sequence>
<evidence type="ECO:0000256" key="9">
    <source>
        <dbReference type="ARBA" id="ARBA00023298"/>
    </source>
</evidence>
<dbReference type="Proteomes" id="UP001054945">
    <property type="component" value="Unassembled WGS sequence"/>
</dbReference>
<dbReference type="PANTHER" id="PTHR24172">
    <property type="entry name" value="ANK_REP_REGION DOMAIN-CONTAINING PROTEIN"/>
    <property type="match status" value="1"/>
</dbReference>
<evidence type="ECO:0000256" key="8">
    <source>
        <dbReference type="ARBA" id="ARBA00023028"/>
    </source>
</evidence>
<dbReference type="InterPro" id="IPR002110">
    <property type="entry name" value="Ankyrin_rpt"/>
</dbReference>
<dbReference type="Gene3D" id="1.25.40.20">
    <property type="entry name" value="Ankyrin repeat-containing domain"/>
    <property type="match status" value="1"/>
</dbReference>
<keyword evidence="3" id="KW-0268">Exocytosis</keyword>
<keyword evidence="7" id="KW-0528">Neurotoxin</keyword>
<name>A0AAV4P2E2_CAEEX</name>
<dbReference type="PROSITE" id="PS50088">
    <property type="entry name" value="ANK_REPEAT"/>
    <property type="match status" value="1"/>
</dbReference>
<proteinExistence type="predicted"/>
<dbReference type="GO" id="GO:0005576">
    <property type="term" value="C:extracellular region"/>
    <property type="evidence" value="ECO:0007669"/>
    <property type="project" value="UniProtKB-SubCell"/>
</dbReference>
<evidence type="ECO:0000256" key="11">
    <source>
        <dbReference type="SAM" id="MobiDB-lite"/>
    </source>
</evidence>
<feature type="compositionally biased region" description="Basic and acidic residues" evidence="11">
    <location>
        <begin position="218"/>
        <end position="233"/>
    </location>
</feature>
<protein>
    <submittedName>
        <fullName evidence="12">Uncharacterized protein</fullName>
    </submittedName>
</protein>
<evidence type="ECO:0000256" key="3">
    <source>
        <dbReference type="ARBA" id="ARBA00022483"/>
    </source>
</evidence>
<feature type="compositionally biased region" description="Basic and acidic residues" evidence="11">
    <location>
        <begin position="304"/>
        <end position="315"/>
    </location>
</feature>
<evidence type="ECO:0000256" key="6">
    <source>
        <dbReference type="ARBA" id="ARBA00022656"/>
    </source>
</evidence>
<accession>A0AAV4P2E2</accession>
<keyword evidence="10" id="KW-0040">ANK repeat</keyword>
<evidence type="ECO:0000256" key="5">
    <source>
        <dbReference type="ARBA" id="ARBA00022537"/>
    </source>
</evidence>
<dbReference type="GO" id="GO:0044231">
    <property type="term" value="C:host cell presynaptic membrane"/>
    <property type="evidence" value="ECO:0007669"/>
    <property type="project" value="UniProtKB-KW"/>
</dbReference>
<dbReference type="Pfam" id="PF12796">
    <property type="entry name" value="Ank_2"/>
    <property type="match status" value="1"/>
</dbReference>
<feature type="repeat" description="ANK" evidence="10">
    <location>
        <begin position="115"/>
        <end position="147"/>
    </location>
</feature>
<keyword evidence="9" id="KW-1053">Target membrane</keyword>
<feature type="compositionally biased region" description="Acidic residues" evidence="11">
    <location>
        <begin position="268"/>
        <end position="282"/>
    </location>
</feature>
<evidence type="ECO:0000313" key="13">
    <source>
        <dbReference type="Proteomes" id="UP001054945"/>
    </source>
</evidence>